<dbReference type="PANTHER" id="PTHR46116">
    <property type="entry name" value="(E3-INDEPENDENT) E2 UBIQUITIN-CONJUGATING ENZYME"/>
    <property type="match status" value="1"/>
</dbReference>
<keyword evidence="6" id="KW-1185">Reference proteome</keyword>
<evidence type="ECO:0000256" key="3">
    <source>
        <dbReference type="SAM" id="MobiDB-lite"/>
    </source>
</evidence>
<dbReference type="EMBL" id="ML742204">
    <property type="protein sequence ID" value="KAE8147500.1"/>
    <property type="molecule type" value="Genomic_DNA"/>
</dbReference>
<sequence length="1036" mass="115016">MDSHEPLKETLIISYTSVPERELTGFLKTGVPPKGYVFVDFAEPSQGSSLIHEDDLVLIDRTLRLGDTVKRHPNDTLSGIVTSTSATCSLEPIAYRTLDSGTGEYGPIQFTEKPIKRNAPVDEIVDTIKPPMLHNVPLSDLKNFEEYSEGDYIIHRQKLGFIQRIDRDAVLLLPNQKTVSPLDPGALELLFTCELNDLLALPTNMKNMKSYPQAEGGFIWSAEADVVYPGQFTFTSRNNLSRGDLSSSADPNSDLEGHVIATPPMSVHINWLCPNVFASGSPHKDGTTSREVIRASALHGNSSTCDFGKVPHEASGQQSVKSDSWIGIRDRVRFRDPIAAAARYPVYQQIPANQSCGYDINILRIISTKTEATVQWQDGTITTEAATEIHRFLGTEEEVRPGCLVALKDGVETHHEPCRHTTGPLGYHMNESIRLKKAGIVQTVDSRERLAYVRWYESPNVELMHRGNVVTPGSSLGELCDAVTKVSIYELSSYPSMERHLDDLVLLAPEKVHQTSMPVSDQPPIIAAGPCKLSFLSPMTFSETGIYLDSIKRKMVQSDWFKKTTEIDTSPIPSRFSMHHDEYSMKSLSNFIGKIVSIGTDGVITVRLAGVENCRDIRVPWERIMMVIDEDEALPPLPPLELLSLADISTGSAEDEESDFNDSDSGDDEWTTEDGSGPDDRGYEVIENNIDEHDNSTAPAVIEISPLEGLNSDQKGALDSSDSQIKHTSKGGELNILTLPMPSSCPPGFSFLGDSPPPDHHFLSQIPMGNSTLCFRRVQKEFDILRCSLPAGIFVRTWESRMDLLRVLILGPRGTPYEHAPFVIDFYFSDEFPNKPPAAFFHSWTNRYGMINPNLQEDGGICLSLLDTWPGKNPTERWSPNNSTILQVLVSIMGLVLVKEPFYNEAGYEALAVAGDRRLESGQYTEKVFLMTRKFIQHALEHPVSGLEDVLAWHYLSGMTPKDKDHHGPRLLRQAIHEALDMIEHHNRTSSDEVLGEEHAASAFVTRLSMGAVVMLRKHIAALEHIESAAKARINS</sequence>
<dbReference type="Gene3D" id="3.10.110.10">
    <property type="entry name" value="Ubiquitin Conjugating Enzyme"/>
    <property type="match status" value="1"/>
</dbReference>
<dbReference type="SMART" id="SM00212">
    <property type="entry name" value="UBCc"/>
    <property type="match status" value="1"/>
</dbReference>
<dbReference type="CDD" id="cd23837">
    <property type="entry name" value="UBCc_UBE2O"/>
    <property type="match status" value="1"/>
</dbReference>
<accession>A0A5N6TMI1</accession>
<reference evidence="5 6" key="1">
    <citation type="submission" date="2019-04" db="EMBL/GenBank/DDBJ databases">
        <title>Friends and foes A comparative genomics study of 23 Aspergillus species from section Flavi.</title>
        <authorList>
            <consortium name="DOE Joint Genome Institute"/>
            <person name="Kjaerbolling I."/>
            <person name="Vesth T."/>
            <person name="Frisvad J.C."/>
            <person name="Nybo J.L."/>
            <person name="Theobald S."/>
            <person name="Kildgaard S."/>
            <person name="Isbrandt T."/>
            <person name="Kuo A."/>
            <person name="Sato A."/>
            <person name="Lyhne E.K."/>
            <person name="Kogle M.E."/>
            <person name="Wiebenga A."/>
            <person name="Kun R.S."/>
            <person name="Lubbers R.J."/>
            <person name="Makela M.R."/>
            <person name="Barry K."/>
            <person name="Chovatia M."/>
            <person name="Clum A."/>
            <person name="Daum C."/>
            <person name="Haridas S."/>
            <person name="He G."/>
            <person name="LaButti K."/>
            <person name="Lipzen A."/>
            <person name="Mondo S."/>
            <person name="Riley R."/>
            <person name="Salamov A."/>
            <person name="Simmons B.A."/>
            <person name="Magnuson J.K."/>
            <person name="Henrissat B."/>
            <person name="Mortensen U.H."/>
            <person name="Larsen T.O."/>
            <person name="Devries R.P."/>
            <person name="Grigoriev I.V."/>
            <person name="Machida M."/>
            <person name="Baker S.E."/>
            <person name="Andersen M.R."/>
        </authorList>
    </citation>
    <scope>NUCLEOTIDE SEQUENCE [LARGE SCALE GENOMIC DNA]</scope>
    <source>
        <strain evidence="5 6">IBT 18842</strain>
    </source>
</reference>
<keyword evidence="1" id="KW-0808">Transferase</keyword>
<evidence type="ECO:0000313" key="5">
    <source>
        <dbReference type="EMBL" id="KAE8147500.1"/>
    </source>
</evidence>
<feature type="domain" description="UBC core" evidence="4">
    <location>
        <begin position="773"/>
        <end position="937"/>
    </location>
</feature>
<dbReference type="GO" id="GO:0061631">
    <property type="term" value="F:ubiquitin conjugating enzyme activity"/>
    <property type="evidence" value="ECO:0007669"/>
    <property type="project" value="TreeGrafter"/>
</dbReference>
<feature type="compositionally biased region" description="Acidic residues" evidence="3">
    <location>
        <begin position="653"/>
        <end position="672"/>
    </location>
</feature>
<organism evidence="5 6">
    <name type="scientific">Aspergillus avenaceus</name>
    <dbReference type="NCBI Taxonomy" id="36643"/>
    <lineage>
        <taxon>Eukaryota</taxon>
        <taxon>Fungi</taxon>
        <taxon>Dikarya</taxon>
        <taxon>Ascomycota</taxon>
        <taxon>Pezizomycotina</taxon>
        <taxon>Eurotiomycetes</taxon>
        <taxon>Eurotiomycetidae</taxon>
        <taxon>Eurotiales</taxon>
        <taxon>Aspergillaceae</taxon>
        <taxon>Aspergillus</taxon>
        <taxon>Aspergillus subgen. Circumdati</taxon>
    </lineage>
</organism>
<evidence type="ECO:0000259" key="4">
    <source>
        <dbReference type="PROSITE" id="PS50127"/>
    </source>
</evidence>
<dbReference type="InterPro" id="IPR000608">
    <property type="entry name" value="UBC"/>
</dbReference>
<evidence type="ECO:0000313" key="6">
    <source>
        <dbReference type="Proteomes" id="UP000325780"/>
    </source>
</evidence>
<keyword evidence="2" id="KW-0833">Ubl conjugation pathway</keyword>
<dbReference type="SUPFAM" id="SSF54495">
    <property type="entry name" value="UBC-like"/>
    <property type="match status" value="1"/>
</dbReference>
<protein>
    <recommendedName>
        <fullName evidence="4">UBC core domain-containing protein</fullName>
    </recommendedName>
</protein>
<gene>
    <name evidence="5" type="ORF">BDV25DRAFT_169091</name>
</gene>
<dbReference type="OrthoDB" id="47801at2759"/>
<dbReference type="AlphaFoldDB" id="A0A5N6TMI1"/>
<dbReference type="Pfam" id="PF00179">
    <property type="entry name" value="UQ_con"/>
    <property type="match status" value="1"/>
</dbReference>
<dbReference type="FunFam" id="3.10.110.10:FF:000094">
    <property type="entry name" value="Probable ubiquitin-conjugating enzyme E2 23"/>
    <property type="match status" value="1"/>
</dbReference>
<dbReference type="InterPro" id="IPR016135">
    <property type="entry name" value="UBQ-conjugating_enzyme/RWD"/>
</dbReference>
<feature type="region of interest" description="Disordered" evidence="3">
    <location>
        <begin position="651"/>
        <end position="684"/>
    </location>
</feature>
<evidence type="ECO:0000256" key="1">
    <source>
        <dbReference type="ARBA" id="ARBA00022679"/>
    </source>
</evidence>
<proteinExistence type="predicted"/>
<evidence type="ECO:0000256" key="2">
    <source>
        <dbReference type="ARBA" id="ARBA00022786"/>
    </source>
</evidence>
<dbReference type="PANTHER" id="PTHR46116:SF15">
    <property type="entry name" value="(E3-INDEPENDENT) E2 UBIQUITIN-CONJUGATING ENZYME"/>
    <property type="match status" value="1"/>
</dbReference>
<name>A0A5N6TMI1_ASPAV</name>
<dbReference type="PROSITE" id="PS50127">
    <property type="entry name" value="UBC_2"/>
    <property type="match status" value="1"/>
</dbReference>
<dbReference type="Proteomes" id="UP000325780">
    <property type="component" value="Unassembled WGS sequence"/>
</dbReference>